<feature type="transmembrane region" description="Helical" evidence="4">
    <location>
        <begin position="132"/>
        <end position="152"/>
    </location>
</feature>
<feature type="transmembrane region" description="Helical" evidence="4">
    <location>
        <begin position="430"/>
        <end position="451"/>
    </location>
</feature>
<proteinExistence type="predicted"/>
<sequence length="523" mass="58907">MSYQQADFASKMDRSYQSAEKINEQVNTENNIFSLTKKKIPLNAIYFICFWNFGICVAIFGSTLLDLACQTSSSLSSMSFLYFLQNFMSLVGCFFSGMLVKKRSFEMNDLLMISSLIMPICVSLMPFTKNIVFLGLLMIVLGFNMGCIDNIANLAILKLHGANVSPFMQAMHFFYGIGAFLTPVIVNTFLNKNFDFTITSSTFKCYNLEEVSTNFPEESTSFMNKSNEILPSFQTSKSSENYTDIETQEKNSSEISASQNTSLSIESIKDFFFSNPFLRLILLISILVFLFEGLQAIHGGYIYSYTVEKFQKEKSKFSSIKNVNHKLIVNRHHSHHIDDAYITAAFWAFFSIGRLVSIFLATKFSSSFMLLLDIIGCFLACLIMILSSAFASLSLLYTGTCLLGLFLSNTTPTSYSLAEIHIGMTPTLTSFVIICAASGEMIFPLIVAFFFEHSGSNSFIAIELMISIVISVTFVRFFFITKTSSQPRSDFIWSNTPYLKEVNMIENTSNSMCYSKMEENDSD</sequence>
<accession>A0A3M7SUQ2</accession>
<comment type="caution">
    <text evidence="5">The sequence shown here is derived from an EMBL/GenBank/DDBJ whole genome shotgun (WGS) entry which is preliminary data.</text>
</comment>
<feature type="transmembrane region" description="Helical" evidence="4">
    <location>
        <begin position="110"/>
        <end position="127"/>
    </location>
</feature>
<feature type="transmembrane region" description="Helical" evidence="4">
    <location>
        <begin position="340"/>
        <end position="361"/>
    </location>
</feature>
<feature type="transmembrane region" description="Helical" evidence="4">
    <location>
        <begin position="368"/>
        <end position="390"/>
    </location>
</feature>
<protein>
    <submittedName>
        <fullName evidence="5">Major facilitator superfamily domain-containing 4</fullName>
    </submittedName>
</protein>
<evidence type="ECO:0000256" key="1">
    <source>
        <dbReference type="ARBA" id="ARBA00022692"/>
    </source>
</evidence>
<keyword evidence="2 4" id="KW-1133">Transmembrane helix</keyword>
<name>A0A3M7SUQ2_BRAPC</name>
<evidence type="ECO:0000313" key="5">
    <source>
        <dbReference type="EMBL" id="RNA39544.1"/>
    </source>
</evidence>
<keyword evidence="6" id="KW-1185">Reference proteome</keyword>
<dbReference type="EMBL" id="REGN01000739">
    <property type="protein sequence ID" value="RNA39544.1"/>
    <property type="molecule type" value="Genomic_DNA"/>
</dbReference>
<feature type="transmembrane region" description="Helical" evidence="4">
    <location>
        <begin position="44"/>
        <end position="68"/>
    </location>
</feature>
<feature type="transmembrane region" description="Helical" evidence="4">
    <location>
        <begin position="277"/>
        <end position="297"/>
    </location>
</feature>
<feature type="transmembrane region" description="Helical" evidence="4">
    <location>
        <begin position="172"/>
        <end position="190"/>
    </location>
</feature>
<evidence type="ECO:0000256" key="3">
    <source>
        <dbReference type="ARBA" id="ARBA00023136"/>
    </source>
</evidence>
<dbReference type="PANTHER" id="PTHR23121">
    <property type="entry name" value="SODIUM-DEPENDENT GLUCOSE TRANSPORTER 1"/>
    <property type="match status" value="1"/>
</dbReference>
<dbReference type="PANTHER" id="PTHR23121:SF10">
    <property type="entry name" value="MAJOR FACILITATOR SUPERFAMILY DOMAIN-CONTAINING PROTEIN 4A"/>
    <property type="match status" value="1"/>
</dbReference>
<dbReference type="Gene3D" id="1.20.1250.20">
    <property type="entry name" value="MFS general substrate transporter like domains"/>
    <property type="match status" value="2"/>
</dbReference>
<feature type="transmembrane region" description="Helical" evidence="4">
    <location>
        <begin position="457"/>
        <end position="479"/>
    </location>
</feature>
<evidence type="ECO:0000313" key="6">
    <source>
        <dbReference type="Proteomes" id="UP000276133"/>
    </source>
</evidence>
<dbReference type="STRING" id="10195.A0A3M7SUQ2"/>
<dbReference type="OrthoDB" id="413079at2759"/>
<keyword evidence="1 4" id="KW-0812">Transmembrane</keyword>
<keyword evidence="3 4" id="KW-0472">Membrane</keyword>
<dbReference type="SUPFAM" id="SSF103473">
    <property type="entry name" value="MFS general substrate transporter"/>
    <property type="match status" value="1"/>
</dbReference>
<dbReference type="Proteomes" id="UP000276133">
    <property type="component" value="Unassembled WGS sequence"/>
</dbReference>
<dbReference type="AlphaFoldDB" id="A0A3M7SUQ2"/>
<feature type="transmembrane region" description="Helical" evidence="4">
    <location>
        <begin position="396"/>
        <end position="418"/>
    </location>
</feature>
<gene>
    <name evidence="5" type="ORF">BpHYR1_012618</name>
</gene>
<evidence type="ECO:0000256" key="2">
    <source>
        <dbReference type="ARBA" id="ARBA00022989"/>
    </source>
</evidence>
<dbReference type="InterPro" id="IPR036259">
    <property type="entry name" value="MFS_trans_sf"/>
</dbReference>
<organism evidence="5 6">
    <name type="scientific">Brachionus plicatilis</name>
    <name type="common">Marine rotifer</name>
    <name type="synonym">Brachionus muelleri</name>
    <dbReference type="NCBI Taxonomy" id="10195"/>
    <lineage>
        <taxon>Eukaryota</taxon>
        <taxon>Metazoa</taxon>
        <taxon>Spiralia</taxon>
        <taxon>Gnathifera</taxon>
        <taxon>Rotifera</taxon>
        <taxon>Eurotatoria</taxon>
        <taxon>Monogononta</taxon>
        <taxon>Pseudotrocha</taxon>
        <taxon>Ploima</taxon>
        <taxon>Brachionidae</taxon>
        <taxon>Brachionus</taxon>
    </lineage>
</organism>
<evidence type="ECO:0000256" key="4">
    <source>
        <dbReference type="SAM" id="Phobius"/>
    </source>
</evidence>
<feature type="transmembrane region" description="Helical" evidence="4">
    <location>
        <begin position="80"/>
        <end position="98"/>
    </location>
</feature>
<reference evidence="5 6" key="1">
    <citation type="journal article" date="2018" name="Sci. Rep.">
        <title>Genomic signatures of local adaptation to the degree of environmental predictability in rotifers.</title>
        <authorList>
            <person name="Franch-Gras L."/>
            <person name="Hahn C."/>
            <person name="Garcia-Roger E.M."/>
            <person name="Carmona M.J."/>
            <person name="Serra M."/>
            <person name="Gomez A."/>
        </authorList>
    </citation>
    <scope>NUCLEOTIDE SEQUENCE [LARGE SCALE GENOMIC DNA]</scope>
    <source>
        <strain evidence="5">HYR1</strain>
    </source>
</reference>